<dbReference type="InterPro" id="IPR036458">
    <property type="entry name" value="Na:dicarbo_symporter_sf"/>
</dbReference>
<feature type="transmembrane region" description="Helical" evidence="7">
    <location>
        <begin position="224"/>
        <end position="245"/>
    </location>
</feature>
<feature type="transmembrane region" description="Helical" evidence="7">
    <location>
        <begin position="186"/>
        <end position="204"/>
    </location>
</feature>
<evidence type="ECO:0000256" key="5">
    <source>
        <dbReference type="ARBA" id="ARBA00022989"/>
    </source>
</evidence>
<evidence type="ECO:0000256" key="1">
    <source>
        <dbReference type="ARBA" id="ARBA00004651"/>
    </source>
</evidence>
<protein>
    <submittedName>
        <fullName evidence="8">Proton glutamate symport protein</fullName>
    </submittedName>
</protein>
<feature type="transmembrane region" description="Helical" evidence="7">
    <location>
        <begin position="12"/>
        <end position="31"/>
    </location>
</feature>
<gene>
    <name evidence="8" type="ORF">SAMN04488506_0501</name>
</gene>
<organism evidence="8 9">
    <name type="scientific">Desemzia incerta</name>
    <dbReference type="NCBI Taxonomy" id="82801"/>
    <lineage>
        <taxon>Bacteria</taxon>
        <taxon>Bacillati</taxon>
        <taxon>Bacillota</taxon>
        <taxon>Bacilli</taxon>
        <taxon>Lactobacillales</taxon>
        <taxon>Carnobacteriaceae</taxon>
        <taxon>Desemzia</taxon>
    </lineage>
</organism>
<dbReference type="InterPro" id="IPR001991">
    <property type="entry name" value="Na-dicarboxylate_symporter"/>
</dbReference>
<dbReference type="Proteomes" id="UP000199136">
    <property type="component" value="Unassembled WGS sequence"/>
</dbReference>
<feature type="transmembrane region" description="Helical" evidence="7">
    <location>
        <begin position="327"/>
        <end position="354"/>
    </location>
</feature>
<feature type="transmembrane region" description="Helical" evidence="7">
    <location>
        <begin position="43"/>
        <end position="68"/>
    </location>
</feature>
<evidence type="ECO:0000313" key="8">
    <source>
        <dbReference type="EMBL" id="SFQ05841.1"/>
    </source>
</evidence>
<evidence type="ECO:0000256" key="2">
    <source>
        <dbReference type="ARBA" id="ARBA00022448"/>
    </source>
</evidence>
<comment type="subcellular location">
    <subcellularLocation>
        <location evidence="1">Cell membrane</location>
        <topology evidence="1">Multi-pass membrane protein</topology>
    </subcellularLocation>
</comment>
<keyword evidence="4 7" id="KW-0812">Transmembrane</keyword>
<name>A0A1I5VEM4_9LACT</name>
<keyword evidence="5 7" id="KW-1133">Transmembrane helix</keyword>
<evidence type="ECO:0000256" key="3">
    <source>
        <dbReference type="ARBA" id="ARBA00022475"/>
    </source>
</evidence>
<dbReference type="GO" id="GO:0006835">
    <property type="term" value="P:dicarboxylic acid transport"/>
    <property type="evidence" value="ECO:0007669"/>
    <property type="project" value="TreeGrafter"/>
</dbReference>
<feature type="transmembrane region" description="Helical" evidence="7">
    <location>
        <begin position="80"/>
        <end position="101"/>
    </location>
</feature>
<dbReference type="Pfam" id="PF00375">
    <property type="entry name" value="SDF"/>
    <property type="match status" value="1"/>
</dbReference>
<evidence type="ECO:0000256" key="7">
    <source>
        <dbReference type="SAM" id="Phobius"/>
    </source>
</evidence>
<dbReference type="PANTHER" id="PTHR42865">
    <property type="entry name" value="PROTON/GLUTAMATE-ASPARTATE SYMPORTER"/>
    <property type="match status" value="1"/>
</dbReference>
<dbReference type="PANTHER" id="PTHR42865:SF7">
    <property type="entry name" value="PROTON_GLUTAMATE-ASPARTATE SYMPORTER"/>
    <property type="match status" value="1"/>
</dbReference>
<dbReference type="Gene3D" id="1.10.3860.10">
    <property type="entry name" value="Sodium:dicarboxylate symporter"/>
    <property type="match status" value="1"/>
</dbReference>
<dbReference type="GO" id="GO:0015293">
    <property type="term" value="F:symporter activity"/>
    <property type="evidence" value="ECO:0007669"/>
    <property type="project" value="UniProtKB-KW"/>
</dbReference>
<dbReference type="PRINTS" id="PR00173">
    <property type="entry name" value="EDTRNSPORT"/>
</dbReference>
<feature type="transmembrane region" description="Helical" evidence="7">
    <location>
        <begin position="295"/>
        <end position="315"/>
    </location>
</feature>
<feature type="transmembrane region" description="Helical" evidence="7">
    <location>
        <begin position="257"/>
        <end position="275"/>
    </location>
</feature>
<dbReference type="GO" id="GO:0005886">
    <property type="term" value="C:plasma membrane"/>
    <property type="evidence" value="ECO:0007669"/>
    <property type="project" value="UniProtKB-SubCell"/>
</dbReference>
<keyword evidence="6 7" id="KW-0472">Membrane</keyword>
<dbReference type="RefSeq" id="WP_244887621.1">
    <property type="nucleotide sequence ID" value="NZ_FOXW01000001.1"/>
</dbReference>
<evidence type="ECO:0000256" key="6">
    <source>
        <dbReference type="ARBA" id="ARBA00023136"/>
    </source>
</evidence>
<dbReference type="STRING" id="82801.SAMN04488506_0501"/>
<dbReference type="AlphaFoldDB" id="A0A1I5VEM4"/>
<keyword evidence="2" id="KW-0813">Transport</keyword>
<reference evidence="8 9" key="1">
    <citation type="submission" date="2016-10" db="EMBL/GenBank/DDBJ databases">
        <authorList>
            <person name="de Groot N.N."/>
        </authorList>
    </citation>
    <scope>NUCLEOTIDE SEQUENCE [LARGE SCALE GENOMIC DNA]</scope>
    <source>
        <strain evidence="8 9">DSM 20581</strain>
    </source>
</reference>
<sequence length="418" mass="44583">MEKRGQLKRPSLMIQVVIGAVIGTLLGYLSPAVGMEMEFLGTLFMNFIQMVIVPLIFPLIVLAIVEISKAKRFGNVAFKSFAYFFVVTTFLIVLTLIIGALSNVGNGLLIDSISTEALDGIANSIDFRTFILGIIPSNVFQAFADGNLLPIIFFGIFLGISLVTIQEKAKPVLDFFDAWISAMFKMVNYAIAVAPIGVFGFLAYDVATYGVSNLLSLGQFVIWAYLAYAVVAFVVYPIIGLGFKVPYFSLLKETSDLSLLAFSTGSSSVVLPSLIDRLKKFGVPSSVASFVTTLGYSFNLGGAAVYTTLAVMFVVNLYGASLNVTDYIALVFFLTIITKSIAAVPSGAVVVLLASATQLGLPPQGVALLVSIDFFVNAGRTALNVVGNALAPVVIAKTEGKFVPSGVLNEKESSNLVK</sequence>
<keyword evidence="9" id="KW-1185">Reference proteome</keyword>
<evidence type="ECO:0000256" key="4">
    <source>
        <dbReference type="ARBA" id="ARBA00022692"/>
    </source>
</evidence>
<dbReference type="EMBL" id="FOXW01000001">
    <property type="protein sequence ID" value="SFQ05841.1"/>
    <property type="molecule type" value="Genomic_DNA"/>
</dbReference>
<keyword evidence="3" id="KW-1003">Cell membrane</keyword>
<accession>A0A1I5VEM4</accession>
<dbReference type="SUPFAM" id="SSF118215">
    <property type="entry name" value="Proton glutamate symport protein"/>
    <property type="match status" value="1"/>
</dbReference>
<feature type="transmembrane region" description="Helical" evidence="7">
    <location>
        <begin position="148"/>
        <end position="165"/>
    </location>
</feature>
<proteinExistence type="predicted"/>
<evidence type="ECO:0000313" key="9">
    <source>
        <dbReference type="Proteomes" id="UP000199136"/>
    </source>
</evidence>